<dbReference type="GO" id="GO:0045144">
    <property type="term" value="P:meiotic sister chromatid segregation"/>
    <property type="evidence" value="ECO:0007669"/>
    <property type="project" value="TreeGrafter"/>
</dbReference>
<dbReference type="CDD" id="cd23787">
    <property type="entry name" value="RWD_CSM1"/>
    <property type="match status" value="1"/>
</dbReference>
<feature type="compositionally biased region" description="Polar residues" evidence="2">
    <location>
        <begin position="70"/>
        <end position="82"/>
    </location>
</feature>
<evidence type="ECO:0000256" key="2">
    <source>
        <dbReference type="SAM" id="MobiDB-lite"/>
    </source>
</evidence>
<dbReference type="GO" id="GO:0033551">
    <property type="term" value="C:monopolin complex"/>
    <property type="evidence" value="ECO:0007669"/>
    <property type="project" value="InterPro"/>
</dbReference>
<dbReference type="OrthoDB" id="2431049at2759"/>
<dbReference type="InterPro" id="IPR038608">
    <property type="entry name" value="Csm1/Pcs1_C_sf"/>
</dbReference>
<evidence type="ECO:0000259" key="3">
    <source>
        <dbReference type="Pfam" id="PF12539"/>
    </source>
</evidence>
<dbReference type="GO" id="GO:0051315">
    <property type="term" value="P:attachment of mitotic spindle microtubules to kinetochore"/>
    <property type="evidence" value="ECO:0007669"/>
    <property type="project" value="TreeGrafter"/>
</dbReference>
<organism evidence="4 5">
    <name type="scientific">Malassezia pachydermatis</name>
    <dbReference type="NCBI Taxonomy" id="77020"/>
    <lineage>
        <taxon>Eukaryota</taxon>
        <taxon>Fungi</taxon>
        <taxon>Dikarya</taxon>
        <taxon>Basidiomycota</taxon>
        <taxon>Ustilaginomycotina</taxon>
        <taxon>Malasseziomycetes</taxon>
        <taxon>Malasseziales</taxon>
        <taxon>Malasseziaceae</taxon>
        <taxon>Malassezia</taxon>
    </lineage>
</organism>
<feature type="region of interest" description="Disordered" evidence="2">
    <location>
        <begin position="64"/>
        <end position="83"/>
    </location>
</feature>
<keyword evidence="1" id="KW-0175">Coiled coil</keyword>
<dbReference type="GO" id="GO:0034506">
    <property type="term" value="C:chromosome, centromeric core domain"/>
    <property type="evidence" value="ECO:0007669"/>
    <property type="project" value="TreeGrafter"/>
</dbReference>
<feature type="compositionally biased region" description="Polar residues" evidence="2">
    <location>
        <begin position="22"/>
        <end position="45"/>
    </location>
</feature>
<dbReference type="InterPro" id="IPR040349">
    <property type="entry name" value="Csm1/Pcs1"/>
</dbReference>
<name>A0A0M8MS24_9BASI</name>
<feature type="domain" description="Monopolin complex subunit Csm1/Pcs1 C-terminal" evidence="3">
    <location>
        <begin position="242"/>
        <end position="333"/>
    </location>
</feature>
<feature type="coiled-coil region" evidence="1">
    <location>
        <begin position="83"/>
        <end position="125"/>
    </location>
</feature>
<dbReference type="GeneID" id="28729254"/>
<dbReference type="GO" id="GO:0072686">
    <property type="term" value="C:mitotic spindle"/>
    <property type="evidence" value="ECO:0007669"/>
    <property type="project" value="TreeGrafter"/>
</dbReference>
<proteinExistence type="predicted"/>
<dbReference type="Pfam" id="PF12539">
    <property type="entry name" value="Csm1"/>
    <property type="match status" value="1"/>
</dbReference>
<dbReference type="EMBL" id="LGAV01000012">
    <property type="protein sequence ID" value="KOS12491.1"/>
    <property type="molecule type" value="Genomic_DNA"/>
</dbReference>
<evidence type="ECO:0000313" key="5">
    <source>
        <dbReference type="Proteomes" id="UP000037751"/>
    </source>
</evidence>
<dbReference type="PANTHER" id="PTHR28006">
    <property type="entry name" value="MONOPOLIN COMPLEX SUBUNIT CSM1"/>
    <property type="match status" value="1"/>
</dbReference>
<gene>
    <name evidence="4" type="ORF">Malapachy_2893</name>
</gene>
<keyword evidence="5" id="KW-1185">Reference proteome</keyword>
<dbReference type="STRING" id="77020.A0A0M8MS24"/>
<dbReference type="RefSeq" id="XP_017990123.1">
    <property type="nucleotide sequence ID" value="XM_018137378.1"/>
</dbReference>
<reference evidence="4 5" key="1">
    <citation type="submission" date="2015-07" db="EMBL/GenBank/DDBJ databases">
        <title>Draft Genome Sequence of Malassezia furfur CBS1878 and Malassezia pachydermatis CBS1879.</title>
        <authorList>
            <person name="Triana S."/>
            <person name="Ohm R."/>
            <person name="Gonzalez A."/>
            <person name="DeCock H."/>
            <person name="Restrepo S."/>
            <person name="Celis A."/>
        </authorList>
    </citation>
    <scope>NUCLEOTIDE SEQUENCE [LARGE SCALE GENOMIC DNA]</scope>
    <source>
        <strain evidence="4 5">CBS 1879</strain>
    </source>
</reference>
<sequence length="349" mass="39709">MAFGQKTHGRRGRPPKDPNARAQRSSLSVEDTSNYQAGPSRTSPPAGTAGLASGFASVKMRKVHSGDVAMQSSTERSSTPNTVEDFELLLEDMRARYEQSVDERVVQANRERDAIQAQFDRLKELRMTQSEKTLAEWKKASETRHRHTLESLSAWKNRAEHAEHRAKELEQQVKEPSAPISSDKTATVALEQLKQEVAALTDKLAESRRELEEEKAKRTALEAQLQNMTSAASVREDEMAIRRMYEDLTGFIVNEVEMHDTVHKQRRYDMIFTGADYYESRLHVSAEFERDSSTASVRDDFVYIPHIDQTRDAALLASDNMPDHFLEQIRFERGAATKFLTALHRSLKK</sequence>
<dbReference type="Proteomes" id="UP000037751">
    <property type="component" value="Unassembled WGS sequence"/>
</dbReference>
<accession>A0A0M8MS24</accession>
<dbReference type="InterPro" id="IPR020981">
    <property type="entry name" value="Csm1/Pcs1_C"/>
</dbReference>
<dbReference type="GO" id="GO:0005730">
    <property type="term" value="C:nucleolus"/>
    <property type="evidence" value="ECO:0007669"/>
    <property type="project" value="TreeGrafter"/>
</dbReference>
<evidence type="ECO:0000313" key="4">
    <source>
        <dbReference type="EMBL" id="KOS12491.1"/>
    </source>
</evidence>
<dbReference type="Gene3D" id="3.90.1150.80">
    <property type="match status" value="1"/>
</dbReference>
<dbReference type="AlphaFoldDB" id="A0A0M8MS24"/>
<feature type="coiled-coil region" evidence="1">
    <location>
        <begin position="152"/>
        <end position="231"/>
    </location>
</feature>
<evidence type="ECO:0000256" key="1">
    <source>
        <dbReference type="SAM" id="Coils"/>
    </source>
</evidence>
<dbReference type="VEuPathDB" id="FungiDB:Malapachy_2893"/>
<protein>
    <submittedName>
        <fullName evidence="4">Chromosome segregation protein</fullName>
    </submittedName>
</protein>
<dbReference type="PANTHER" id="PTHR28006:SF1">
    <property type="entry name" value="MONOPOLIN COMPLEX SUBUNIT CSM1"/>
    <property type="match status" value="1"/>
</dbReference>
<dbReference type="GO" id="GO:1990644">
    <property type="term" value="F:microtubule site clamp"/>
    <property type="evidence" value="ECO:0007669"/>
    <property type="project" value="TreeGrafter"/>
</dbReference>
<comment type="caution">
    <text evidence="4">The sequence shown here is derived from an EMBL/GenBank/DDBJ whole genome shotgun (WGS) entry which is preliminary data.</text>
</comment>
<feature type="region of interest" description="Disordered" evidence="2">
    <location>
        <begin position="1"/>
        <end position="53"/>
    </location>
</feature>